<dbReference type="Gene3D" id="3.40.1390.10">
    <property type="entry name" value="MurE/MurF, N-terminal domain"/>
    <property type="match status" value="1"/>
</dbReference>
<dbReference type="InterPro" id="IPR007691">
    <property type="entry name" value="LpxD"/>
</dbReference>
<evidence type="ECO:0000259" key="9">
    <source>
        <dbReference type="Pfam" id="PF04613"/>
    </source>
</evidence>
<feature type="domain" description="UDP-3-O-[3-hydroxymyristoyl] glucosamine N-acyltransferase non-repeat region" evidence="9">
    <location>
        <begin position="21"/>
        <end position="86"/>
    </location>
</feature>
<comment type="pathway">
    <text evidence="7">Bacterial outer membrane biogenesis; LPS lipid A biosynthesis.</text>
</comment>
<dbReference type="Pfam" id="PF04613">
    <property type="entry name" value="LpxD"/>
    <property type="match status" value="1"/>
</dbReference>
<evidence type="ECO:0000256" key="3">
    <source>
        <dbReference type="ARBA" id="ARBA00022679"/>
    </source>
</evidence>
<dbReference type="GO" id="GO:0016410">
    <property type="term" value="F:N-acyltransferase activity"/>
    <property type="evidence" value="ECO:0007669"/>
    <property type="project" value="InterPro"/>
</dbReference>
<accession>A0A497E792</accession>
<dbReference type="InterPro" id="IPR018357">
    <property type="entry name" value="Hexapep_transf_CS"/>
</dbReference>
<dbReference type="CDD" id="cd03352">
    <property type="entry name" value="LbH_LpxD"/>
    <property type="match status" value="1"/>
</dbReference>
<gene>
    <name evidence="7 10" type="primary">lpxD</name>
    <name evidence="10" type="ORF">DRJ00_03170</name>
</gene>
<keyword evidence="3 7" id="KW-0808">Transferase</keyword>
<dbReference type="PANTHER" id="PTHR43378:SF2">
    <property type="entry name" value="UDP-3-O-ACYLGLUCOSAMINE N-ACYLTRANSFERASE 1, MITOCHONDRIAL-RELATED"/>
    <property type="match status" value="1"/>
</dbReference>
<dbReference type="NCBIfam" id="TIGR01853">
    <property type="entry name" value="lipid_A_lpxD"/>
    <property type="match status" value="1"/>
</dbReference>
<feature type="active site" description="Proton acceptor" evidence="7">
    <location>
        <position position="238"/>
    </location>
</feature>
<comment type="subunit">
    <text evidence="7">Homotrimer.</text>
</comment>
<evidence type="ECO:0000313" key="11">
    <source>
        <dbReference type="Proteomes" id="UP000279422"/>
    </source>
</evidence>
<keyword evidence="5 7" id="KW-0443">Lipid metabolism</keyword>
<evidence type="ECO:0000256" key="8">
    <source>
        <dbReference type="SAM" id="Coils"/>
    </source>
</evidence>
<protein>
    <recommendedName>
        <fullName evidence="7">UDP-3-O-acylglucosamine N-acyltransferase</fullName>
        <ecNumber evidence="7">2.3.1.191</ecNumber>
    </recommendedName>
</protein>
<reference evidence="10 11" key="1">
    <citation type="submission" date="2018-06" db="EMBL/GenBank/DDBJ databases">
        <title>Extensive metabolic versatility and redundancy in microbially diverse, dynamic hydrothermal sediments.</title>
        <authorList>
            <person name="Dombrowski N."/>
            <person name="Teske A."/>
            <person name="Baker B.J."/>
        </authorList>
    </citation>
    <scope>NUCLEOTIDE SEQUENCE [LARGE SCALE GENOMIC DNA]</scope>
    <source>
        <strain evidence="10">B47_G16</strain>
    </source>
</reference>
<organism evidence="10 11">
    <name type="scientific">Aerophobetes bacterium</name>
    <dbReference type="NCBI Taxonomy" id="2030807"/>
    <lineage>
        <taxon>Bacteria</taxon>
        <taxon>Candidatus Aerophobota</taxon>
    </lineage>
</organism>
<name>A0A497E792_UNCAE</name>
<dbReference type="InterPro" id="IPR011004">
    <property type="entry name" value="Trimer_LpxA-like_sf"/>
</dbReference>
<evidence type="ECO:0000256" key="4">
    <source>
        <dbReference type="ARBA" id="ARBA00022737"/>
    </source>
</evidence>
<dbReference type="GO" id="GO:0103118">
    <property type="term" value="F:UDP-3-O-[(3R)-3-hydroxyacyl]-glucosamine N-acyltransferase activity"/>
    <property type="evidence" value="ECO:0007669"/>
    <property type="project" value="UniProtKB-EC"/>
</dbReference>
<dbReference type="AlphaFoldDB" id="A0A497E792"/>
<keyword evidence="2 7" id="KW-0441">Lipid A biosynthesis</keyword>
<dbReference type="InterPro" id="IPR020573">
    <property type="entry name" value="UDP_GlcNAc_AcTrfase_non-rep"/>
</dbReference>
<evidence type="ECO:0000313" key="10">
    <source>
        <dbReference type="EMBL" id="RLE09835.1"/>
    </source>
</evidence>
<dbReference type="HAMAP" id="MF_00523">
    <property type="entry name" value="LpxD"/>
    <property type="match status" value="1"/>
</dbReference>
<dbReference type="GO" id="GO:0016020">
    <property type="term" value="C:membrane"/>
    <property type="evidence" value="ECO:0007669"/>
    <property type="project" value="GOC"/>
</dbReference>
<dbReference type="Pfam" id="PF00132">
    <property type="entry name" value="Hexapep"/>
    <property type="match status" value="3"/>
</dbReference>
<dbReference type="InterPro" id="IPR001451">
    <property type="entry name" value="Hexapep"/>
</dbReference>
<comment type="caution">
    <text evidence="10">The sequence shown here is derived from an EMBL/GenBank/DDBJ whole genome shotgun (WGS) entry which is preliminary data.</text>
</comment>
<dbReference type="UniPathway" id="UPA00973"/>
<dbReference type="Gene3D" id="2.160.10.10">
    <property type="entry name" value="Hexapeptide repeat proteins"/>
    <property type="match status" value="1"/>
</dbReference>
<comment type="catalytic activity">
    <reaction evidence="7">
        <text>a UDP-3-O-[(3R)-3-hydroxyacyl]-alpha-D-glucosamine + a (3R)-hydroxyacyl-[ACP] = a UDP-2-N,3-O-bis[(3R)-3-hydroxyacyl]-alpha-D-glucosamine + holo-[ACP] + H(+)</text>
        <dbReference type="Rhea" id="RHEA:53836"/>
        <dbReference type="Rhea" id="RHEA-COMP:9685"/>
        <dbReference type="Rhea" id="RHEA-COMP:9945"/>
        <dbReference type="ChEBI" id="CHEBI:15378"/>
        <dbReference type="ChEBI" id="CHEBI:64479"/>
        <dbReference type="ChEBI" id="CHEBI:78827"/>
        <dbReference type="ChEBI" id="CHEBI:137740"/>
        <dbReference type="ChEBI" id="CHEBI:137748"/>
        <dbReference type="EC" id="2.3.1.191"/>
    </reaction>
</comment>
<keyword evidence="6 7" id="KW-0012">Acyltransferase</keyword>
<evidence type="ECO:0000256" key="7">
    <source>
        <dbReference type="HAMAP-Rule" id="MF_00523"/>
    </source>
</evidence>
<evidence type="ECO:0000256" key="2">
    <source>
        <dbReference type="ARBA" id="ARBA00022556"/>
    </source>
</evidence>
<dbReference type="PROSITE" id="PS00101">
    <property type="entry name" value="HEXAPEP_TRANSFERASES"/>
    <property type="match status" value="2"/>
</dbReference>
<dbReference type="Proteomes" id="UP000279422">
    <property type="component" value="Unassembled WGS sequence"/>
</dbReference>
<comment type="function">
    <text evidence="7">Catalyzes the N-acylation of UDP-3-O-acylglucosamine using 3-hydroxyacyl-ACP as the acyl donor. Is involved in the biosynthesis of lipid A, a phosphorylated glycolipid that anchors the lipopolysaccharide to the outer membrane of the cell.</text>
</comment>
<dbReference type="GO" id="GO:0009245">
    <property type="term" value="P:lipid A biosynthetic process"/>
    <property type="evidence" value="ECO:0007669"/>
    <property type="project" value="UniProtKB-UniRule"/>
</dbReference>
<feature type="coiled-coil region" evidence="8">
    <location>
        <begin position="314"/>
        <end position="341"/>
    </location>
</feature>
<dbReference type="NCBIfam" id="NF002060">
    <property type="entry name" value="PRK00892.1"/>
    <property type="match status" value="1"/>
</dbReference>
<proteinExistence type="inferred from homology"/>
<dbReference type="EMBL" id="QMPZ01000027">
    <property type="protein sequence ID" value="RLE09835.1"/>
    <property type="molecule type" value="Genomic_DNA"/>
</dbReference>
<evidence type="ECO:0000256" key="5">
    <source>
        <dbReference type="ARBA" id="ARBA00023098"/>
    </source>
</evidence>
<dbReference type="PANTHER" id="PTHR43378">
    <property type="entry name" value="UDP-3-O-ACYLGLUCOSAMINE N-ACYLTRANSFERASE"/>
    <property type="match status" value="1"/>
</dbReference>
<sequence>MKKSLEELARIIGGQIRGDRNVQIQGVAKAEEAKQGDITFAISDKFLDKAMRSQASAVIVPLEVEDFPKPIIRVKNPRLAFAQILEIFTSRPRRMSGIHPTAIIGKNVVMGRNVSVGPYTVIGEGVKLGDDVHLSAGVYLGDGVSIGEGSFIYPRVTILDGTVIGRRVIIHSGTVIGSDGFGFVRKEDGSYYKIPQTGKVVIEDEVEIGANVAIDRATLGETRIGAGCKIDNLVHIAHNVVLGRNVVLVALVGISGSSTLGDGVILAGQAGVTDHVKIGDNVIVAAKAGVTKDIPPNQFVSGFPARPHSEQKRIKAIINRLPKLVKKIKELEDRLRDLKGGQKEV</sequence>
<keyword evidence="1 7" id="KW-0444">Lipid biosynthesis</keyword>
<keyword evidence="8" id="KW-0175">Coiled coil</keyword>
<dbReference type="SUPFAM" id="SSF51161">
    <property type="entry name" value="Trimeric LpxA-like enzymes"/>
    <property type="match status" value="1"/>
</dbReference>
<comment type="similarity">
    <text evidence="7">Belongs to the transferase hexapeptide repeat family. LpxD subfamily.</text>
</comment>
<keyword evidence="4 7" id="KW-0677">Repeat</keyword>
<dbReference type="EC" id="2.3.1.191" evidence="7"/>
<evidence type="ECO:0000256" key="1">
    <source>
        <dbReference type="ARBA" id="ARBA00022516"/>
    </source>
</evidence>
<evidence type="ECO:0000256" key="6">
    <source>
        <dbReference type="ARBA" id="ARBA00023315"/>
    </source>
</evidence>